<name>A0A9D6V8I4_9BACT</name>
<dbReference type="GO" id="GO:0016491">
    <property type="term" value="F:oxidoreductase activity"/>
    <property type="evidence" value="ECO:0007669"/>
    <property type="project" value="InterPro"/>
</dbReference>
<gene>
    <name evidence="2" type="ORF">HY912_23900</name>
</gene>
<dbReference type="Pfam" id="PF01315">
    <property type="entry name" value="Ald_Xan_dh_C"/>
    <property type="match status" value="1"/>
</dbReference>
<dbReference type="Pfam" id="PF02738">
    <property type="entry name" value="MoCoBD_1"/>
    <property type="match status" value="1"/>
</dbReference>
<dbReference type="EMBL" id="JACRDE010000622">
    <property type="protein sequence ID" value="MBI5252550.1"/>
    <property type="molecule type" value="Genomic_DNA"/>
</dbReference>
<organism evidence="2 3">
    <name type="scientific">Desulfomonile tiedjei</name>
    <dbReference type="NCBI Taxonomy" id="2358"/>
    <lineage>
        <taxon>Bacteria</taxon>
        <taxon>Pseudomonadati</taxon>
        <taxon>Thermodesulfobacteriota</taxon>
        <taxon>Desulfomonilia</taxon>
        <taxon>Desulfomonilales</taxon>
        <taxon>Desulfomonilaceae</taxon>
        <taxon>Desulfomonile</taxon>
    </lineage>
</organism>
<comment type="caution">
    <text evidence="2">The sequence shown here is derived from an EMBL/GenBank/DDBJ whole genome shotgun (WGS) entry which is preliminary data.</text>
</comment>
<dbReference type="InterPro" id="IPR016208">
    <property type="entry name" value="Ald_Oxase/xanthine_DH-like"/>
</dbReference>
<accession>A0A9D6V8I4</accession>
<dbReference type="SUPFAM" id="SSF54665">
    <property type="entry name" value="CO dehydrogenase molybdoprotein N-domain-like"/>
    <property type="match status" value="1"/>
</dbReference>
<dbReference type="Proteomes" id="UP000807825">
    <property type="component" value="Unassembled WGS sequence"/>
</dbReference>
<dbReference type="InterPro" id="IPR000674">
    <property type="entry name" value="Ald_Oxase/Xan_DH_a/b"/>
</dbReference>
<dbReference type="PANTHER" id="PTHR11908">
    <property type="entry name" value="XANTHINE DEHYDROGENASE"/>
    <property type="match status" value="1"/>
</dbReference>
<protein>
    <submittedName>
        <fullName evidence="2">Xanthine dehydrogenase family protein molybdopterin-binding subunit</fullName>
    </submittedName>
</protein>
<reference evidence="2" key="1">
    <citation type="submission" date="2020-07" db="EMBL/GenBank/DDBJ databases">
        <title>Huge and variable diversity of episymbiotic CPR bacteria and DPANN archaea in groundwater ecosystems.</title>
        <authorList>
            <person name="He C.Y."/>
            <person name="Keren R."/>
            <person name="Whittaker M."/>
            <person name="Farag I.F."/>
            <person name="Doudna J."/>
            <person name="Cate J.H.D."/>
            <person name="Banfield J.F."/>
        </authorList>
    </citation>
    <scope>NUCLEOTIDE SEQUENCE</scope>
    <source>
        <strain evidence="2">NC_groundwater_1664_Pr3_B-0.1um_52_9</strain>
    </source>
</reference>
<feature type="domain" description="Aldehyde oxidase/xanthine dehydrogenase a/b hammerhead" evidence="1">
    <location>
        <begin position="37"/>
        <end position="143"/>
    </location>
</feature>
<evidence type="ECO:0000313" key="2">
    <source>
        <dbReference type="EMBL" id="MBI5252550.1"/>
    </source>
</evidence>
<sequence length="785" mass="84345">MNDQNFDNKNTSFSYLESRPLHIGASVPRLDAYEKVTGKEKYAADYYGENLVWAGVKRAGVPHAVLRGIDFSSAVKVPGIVRVLTHEDITGSNRQGVIRKDQPVLVNDKARHCGDAIALVLADNKESLKEALDLIVCDFEPLPGVFDSEQGLRNGAALVHEDNADGNRLLKGEIKTGSGSDAYKECDVIVEACFQTQSQEHAYLETEAGWARLLANGKLEIVCSTQTPFRDRMEVAEALGLDPTLVRIIAPYPGGAFGGKDGVTVQTLLGLAALHSGGRPVKMWWNREESFVSGTKRHAALMYYQLGAKADGTLHFLDVRLYFDTGPYDHLGGVVLTLALEHAGGPYRIPNAQLTGWAVYTNNPIGGAFRGFGVTQVTAAVEQVMDMLAQKLGMDPVKLRLKNATKRGDRSCVGKTMVCSNGLVECLETLSKHDLWKQADDWKSSAGPFKRRGVGIAAAMQGSGYGPVVPDYANAKVELTSDGKIRVYCGVVDMGQGNASTNLQIAGSILGQESGQMELVLPDTDRTLPSGSASASRCTYTFGNALIGAAETLKQRILQRAADLFMASGPHEMALIPGSVRHLPTGREVPLFRLVKFFQDSERIAVHHFRAPVAADNIGVSPEIKLHGLPHTLFSFGACLAAVEVDELTGAAEVKRFLAVSDCGKVLNPQIYQQQIHGGIAQGLGYALSEKLEVEKGRILTTGFSTYIIPTASDVPEIDSIAVEIYEPTGPFGLKGVGEIATNGPLPAVANAVADALGIRVFESPLTAERILEAFASNGRQESSI</sequence>
<dbReference type="InterPro" id="IPR037165">
    <property type="entry name" value="AldOxase/xan_DH_Mopterin-bd_sf"/>
</dbReference>
<dbReference type="SMART" id="SM01008">
    <property type="entry name" value="Ald_Xan_dh_C"/>
    <property type="match status" value="1"/>
</dbReference>
<proteinExistence type="predicted"/>
<dbReference type="InterPro" id="IPR008274">
    <property type="entry name" value="AldOxase/xan_DH_MoCoBD1"/>
</dbReference>
<dbReference type="SUPFAM" id="SSF56003">
    <property type="entry name" value="Molybdenum cofactor-binding domain"/>
    <property type="match status" value="1"/>
</dbReference>
<dbReference type="InterPro" id="IPR046867">
    <property type="entry name" value="AldOxase/xan_DH_MoCoBD2"/>
</dbReference>
<dbReference type="Gene3D" id="3.90.1170.50">
    <property type="entry name" value="Aldehyde oxidase/xanthine dehydrogenase, a/b hammerhead"/>
    <property type="match status" value="1"/>
</dbReference>
<evidence type="ECO:0000313" key="3">
    <source>
        <dbReference type="Proteomes" id="UP000807825"/>
    </source>
</evidence>
<dbReference type="PANTHER" id="PTHR11908:SF157">
    <property type="entry name" value="XANTHINE DEHYDROGENASE SUBUNIT D-RELATED"/>
    <property type="match status" value="1"/>
</dbReference>
<dbReference type="Gene3D" id="3.30.365.10">
    <property type="entry name" value="Aldehyde oxidase/xanthine dehydrogenase, molybdopterin binding domain"/>
    <property type="match status" value="4"/>
</dbReference>
<dbReference type="InterPro" id="IPR036856">
    <property type="entry name" value="Ald_Oxase/Xan_DH_a/b_sf"/>
</dbReference>
<dbReference type="GO" id="GO:0005506">
    <property type="term" value="F:iron ion binding"/>
    <property type="evidence" value="ECO:0007669"/>
    <property type="project" value="InterPro"/>
</dbReference>
<evidence type="ECO:0000259" key="1">
    <source>
        <dbReference type="SMART" id="SM01008"/>
    </source>
</evidence>
<dbReference type="Pfam" id="PF20256">
    <property type="entry name" value="MoCoBD_2"/>
    <property type="match status" value="1"/>
</dbReference>
<dbReference type="AlphaFoldDB" id="A0A9D6V8I4"/>